<reference evidence="2" key="2">
    <citation type="submission" date="2021-01" db="EMBL/GenBank/DDBJ databases">
        <authorList>
            <person name="Schikora-Tamarit M.A."/>
        </authorList>
    </citation>
    <scope>NUCLEOTIDE SEQUENCE</scope>
    <source>
        <strain evidence="2">CBS2887</strain>
    </source>
</reference>
<sequence length="350" mass="41424">MLQSSLVFLLSTAALAAEAQESPSKTYDLYSQEEFQQLEYLDSYGIPQIDKRDQYTNTTTNTAIKDTSGPVEETAEKVTDLSFGRYLHSYLEKLGYSFQENDDASLDYFEWFHPYKPSMKAEPMKEIEKYFMKLKNFQPHFRINFDTLSLEEAARLQRAFDSLLEGTWFHENHFQRLIREGSSIRTFQKKLDKIFPKLYLKCLNENSQRLAMINPNNHKLKLNYNKNNVKKNETMTRLWVGATALDKAYHFINKKLLKRNDRLTGVDHSFKYVVDFNNSKNETLTIGYKSLIRYFPTTKELYFSFLIVNDLEEVLKYDTDTAYLARHCEDELSLNHLKTPYNYFNRWVKI</sequence>
<accession>A0A9P8TM82</accession>
<protein>
    <submittedName>
        <fullName evidence="2">Uncharacterized protein</fullName>
    </submittedName>
</protein>
<keyword evidence="1" id="KW-0732">Signal</keyword>
<reference evidence="2" key="1">
    <citation type="journal article" date="2021" name="Open Biol.">
        <title>Shared evolutionary footprints suggest mitochondrial oxidative damage underlies multiple complex I losses in fungi.</title>
        <authorList>
            <person name="Schikora-Tamarit M.A."/>
            <person name="Marcet-Houben M."/>
            <person name="Nosek J."/>
            <person name="Gabaldon T."/>
        </authorList>
    </citation>
    <scope>NUCLEOTIDE SEQUENCE</scope>
    <source>
        <strain evidence="2">CBS2887</strain>
    </source>
</reference>
<keyword evidence="3" id="KW-1185">Reference proteome</keyword>
<organism evidence="2 3">
    <name type="scientific">Wickerhamomyces pijperi</name>
    <name type="common">Yeast</name>
    <name type="synonym">Pichia pijperi</name>
    <dbReference type="NCBI Taxonomy" id="599730"/>
    <lineage>
        <taxon>Eukaryota</taxon>
        <taxon>Fungi</taxon>
        <taxon>Dikarya</taxon>
        <taxon>Ascomycota</taxon>
        <taxon>Saccharomycotina</taxon>
        <taxon>Saccharomycetes</taxon>
        <taxon>Phaffomycetales</taxon>
        <taxon>Wickerhamomycetaceae</taxon>
        <taxon>Wickerhamomyces</taxon>
    </lineage>
</organism>
<feature type="chain" id="PRO_5040135392" evidence="1">
    <location>
        <begin position="20"/>
        <end position="350"/>
    </location>
</feature>
<evidence type="ECO:0000256" key="1">
    <source>
        <dbReference type="SAM" id="SignalP"/>
    </source>
</evidence>
<feature type="signal peptide" evidence="1">
    <location>
        <begin position="1"/>
        <end position="19"/>
    </location>
</feature>
<comment type="caution">
    <text evidence="2">The sequence shown here is derived from an EMBL/GenBank/DDBJ whole genome shotgun (WGS) entry which is preliminary data.</text>
</comment>
<gene>
    <name evidence="2" type="ORF">WICPIJ_005039</name>
</gene>
<evidence type="ECO:0000313" key="2">
    <source>
        <dbReference type="EMBL" id="KAH3684016.1"/>
    </source>
</evidence>
<proteinExistence type="predicted"/>
<dbReference type="AlphaFoldDB" id="A0A9P8TM82"/>
<evidence type="ECO:0000313" key="3">
    <source>
        <dbReference type="Proteomes" id="UP000774326"/>
    </source>
</evidence>
<name>A0A9P8TM82_WICPI</name>
<dbReference type="EMBL" id="JAEUBG010002832">
    <property type="protein sequence ID" value="KAH3684016.1"/>
    <property type="molecule type" value="Genomic_DNA"/>
</dbReference>
<dbReference type="Proteomes" id="UP000774326">
    <property type="component" value="Unassembled WGS sequence"/>
</dbReference>